<keyword evidence="2 3" id="KW-0378">Hydrolase</keyword>
<dbReference type="GO" id="GO:0005737">
    <property type="term" value="C:cytoplasm"/>
    <property type="evidence" value="ECO:0007669"/>
    <property type="project" value="UniProtKB-SubCell"/>
</dbReference>
<dbReference type="FunFam" id="3.50.80.10:FF:000001">
    <property type="entry name" value="D-aminoacyl-tRNA deacylase"/>
    <property type="match status" value="1"/>
</dbReference>
<keyword evidence="2" id="KW-0963">Cytoplasm</keyword>
<dbReference type="EC" id="3.1.1.96" evidence="2"/>
<dbReference type="GO" id="GO:0051500">
    <property type="term" value="F:D-tyrosyl-tRNA(Tyr) deacylase activity"/>
    <property type="evidence" value="ECO:0007669"/>
    <property type="project" value="TreeGrafter"/>
</dbReference>
<feature type="short sequence motif" description="Gly-cisPro motif, important for rejection of L-amino acids" evidence="2">
    <location>
        <begin position="136"/>
        <end position="137"/>
    </location>
</feature>
<keyword evidence="4" id="KW-1185">Reference proteome</keyword>
<dbReference type="GO" id="GO:0000049">
    <property type="term" value="F:tRNA binding"/>
    <property type="evidence" value="ECO:0007669"/>
    <property type="project" value="UniProtKB-UniRule"/>
</dbReference>
<dbReference type="GO" id="GO:0043908">
    <property type="term" value="F:Ser(Gly)-tRNA(Ala) hydrolase activity"/>
    <property type="evidence" value="ECO:0007669"/>
    <property type="project" value="UniProtKB-UniRule"/>
</dbReference>
<dbReference type="AlphaFoldDB" id="A0A1W7ACU4"/>
<comment type="catalytic activity">
    <reaction evidence="2">
        <text>glycyl-tRNA(Ala) + H2O = tRNA(Ala) + glycine + H(+)</text>
        <dbReference type="Rhea" id="RHEA:53744"/>
        <dbReference type="Rhea" id="RHEA-COMP:9657"/>
        <dbReference type="Rhea" id="RHEA-COMP:13640"/>
        <dbReference type="ChEBI" id="CHEBI:15377"/>
        <dbReference type="ChEBI" id="CHEBI:15378"/>
        <dbReference type="ChEBI" id="CHEBI:57305"/>
        <dbReference type="ChEBI" id="CHEBI:78442"/>
        <dbReference type="ChEBI" id="CHEBI:78522"/>
    </reaction>
</comment>
<dbReference type="Gene3D" id="3.50.80.10">
    <property type="entry name" value="D-tyrosyl-tRNA(Tyr) deacylase"/>
    <property type="match status" value="1"/>
</dbReference>
<dbReference type="Pfam" id="PF02580">
    <property type="entry name" value="Tyr_Deacylase"/>
    <property type="match status" value="1"/>
</dbReference>
<dbReference type="GO" id="GO:0019478">
    <property type="term" value="P:D-amino acid catabolic process"/>
    <property type="evidence" value="ECO:0007669"/>
    <property type="project" value="UniProtKB-UniRule"/>
</dbReference>
<dbReference type="PANTHER" id="PTHR10472:SF5">
    <property type="entry name" value="D-AMINOACYL-TRNA DEACYLASE 1"/>
    <property type="match status" value="1"/>
</dbReference>
<comment type="subunit">
    <text evidence="2">Homodimer.</text>
</comment>
<dbReference type="InterPro" id="IPR003732">
    <property type="entry name" value="Daa-tRNA_deacyls_DTD"/>
</dbReference>
<comment type="similarity">
    <text evidence="1 2">Belongs to the DTD family.</text>
</comment>
<comment type="catalytic activity">
    <reaction evidence="2">
        <text>a D-aminoacyl-tRNA + H2O = a tRNA + a D-alpha-amino acid + H(+)</text>
        <dbReference type="Rhea" id="RHEA:13953"/>
        <dbReference type="Rhea" id="RHEA-COMP:10123"/>
        <dbReference type="Rhea" id="RHEA-COMP:10124"/>
        <dbReference type="ChEBI" id="CHEBI:15377"/>
        <dbReference type="ChEBI" id="CHEBI:15378"/>
        <dbReference type="ChEBI" id="CHEBI:59871"/>
        <dbReference type="ChEBI" id="CHEBI:78442"/>
        <dbReference type="ChEBI" id="CHEBI:79333"/>
        <dbReference type="EC" id="3.1.1.96"/>
    </reaction>
</comment>
<proteinExistence type="inferred from homology"/>
<dbReference type="PANTHER" id="PTHR10472">
    <property type="entry name" value="D-TYROSYL-TRNA TYR DEACYLASE"/>
    <property type="match status" value="1"/>
</dbReference>
<dbReference type="OrthoDB" id="9801395at2"/>
<evidence type="ECO:0000256" key="1">
    <source>
        <dbReference type="ARBA" id="ARBA00009673"/>
    </source>
</evidence>
<keyword evidence="2" id="KW-0820">tRNA-binding</keyword>
<dbReference type="SUPFAM" id="SSF69500">
    <property type="entry name" value="DTD-like"/>
    <property type="match status" value="1"/>
</dbReference>
<dbReference type="STRING" id="1855823.MCCS_16090"/>
<dbReference type="InterPro" id="IPR023509">
    <property type="entry name" value="DTD-like_sf"/>
</dbReference>
<dbReference type="EC" id="3.1.1.-" evidence="2"/>
<dbReference type="GeneID" id="35295716"/>
<evidence type="ECO:0000256" key="2">
    <source>
        <dbReference type="HAMAP-Rule" id="MF_00518"/>
    </source>
</evidence>
<dbReference type="RefSeq" id="WP_086042818.1">
    <property type="nucleotide sequence ID" value="NZ_CBCRZA010000002.1"/>
</dbReference>
<protein>
    <recommendedName>
        <fullName evidence="2">D-aminoacyl-tRNA deacylase</fullName>
        <shortName evidence="2">DTD</shortName>
        <ecNumber evidence="2">3.1.1.96</ecNumber>
    </recommendedName>
    <alternativeName>
        <fullName evidence="2">Gly-tRNA(Ala) deacylase</fullName>
        <ecNumber evidence="2">3.1.1.-</ecNumber>
    </alternativeName>
</protein>
<dbReference type="KEGG" id="mcak:MCCS_16090"/>
<gene>
    <name evidence="2 3" type="primary">dtd</name>
    <name evidence="3" type="ORF">MCCS_16090</name>
</gene>
<organism evidence="3 4">
    <name type="scientific">Macrococcoides canis</name>
    <dbReference type="NCBI Taxonomy" id="1855823"/>
    <lineage>
        <taxon>Bacteria</taxon>
        <taxon>Bacillati</taxon>
        <taxon>Bacillota</taxon>
        <taxon>Bacilli</taxon>
        <taxon>Bacillales</taxon>
        <taxon>Staphylococcaceae</taxon>
        <taxon>Macrococcoides</taxon>
    </lineage>
</organism>
<evidence type="ECO:0000313" key="3">
    <source>
        <dbReference type="EMBL" id="ARQ07246.1"/>
    </source>
</evidence>
<dbReference type="NCBIfam" id="TIGR00256">
    <property type="entry name" value="D-aminoacyl-tRNA deacylase"/>
    <property type="match status" value="1"/>
</dbReference>
<dbReference type="GO" id="GO:0106026">
    <property type="term" value="F:Gly-tRNA(Ala) deacylase activity"/>
    <property type="evidence" value="ECO:0007669"/>
    <property type="project" value="UniProtKB-UniRule"/>
</dbReference>
<reference evidence="3 4" key="1">
    <citation type="journal article" date="2017" name="Int. J. Syst. Evol. Microbiol.">
        <title>Macrococcus canis sp. nov., a skin bacterium associated with infections in dogs.</title>
        <authorList>
            <person name="Gobeli Brawand S."/>
            <person name="Cotting K."/>
            <person name="Gomez-Sanz E."/>
            <person name="Collaud A."/>
            <person name="Thomann A."/>
            <person name="Brodard I."/>
            <person name="Rodriguez-Campos S."/>
            <person name="Strauss C."/>
            <person name="Perreten V."/>
        </authorList>
    </citation>
    <scope>NUCLEOTIDE SEQUENCE [LARGE SCALE GENOMIC DNA]</scope>
    <source>
        <strain evidence="3 4">KM45013</strain>
    </source>
</reference>
<comment type="subcellular location">
    <subcellularLocation>
        <location evidence="2">Cytoplasm</location>
    </subcellularLocation>
</comment>
<comment type="domain">
    <text evidence="2">A Gly-cisPro motif from one monomer fits into the active site of the other monomer to allow specific chiral rejection of L-amino acids.</text>
</comment>
<dbReference type="Proteomes" id="UP000194154">
    <property type="component" value="Chromosome"/>
</dbReference>
<dbReference type="EMBL" id="CP021059">
    <property type="protein sequence ID" value="ARQ07246.1"/>
    <property type="molecule type" value="Genomic_DNA"/>
</dbReference>
<evidence type="ECO:0000313" key="4">
    <source>
        <dbReference type="Proteomes" id="UP000194154"/>
    </source>
</evidence>
<name>A0A1W7ACU4_9STAP</name>
<keyword evidence="2" id="KW-0694">RNA-binding</keyword>
<comment type="function">
    <text evidence="2">An aminoacyl-tRNA editing enzyme that deacylates mischarged D-aminoacyl-tRNAs. Also deacylates mischarged glycyl-tRNA(Ala), protecting cells against glycine mischarging by AlaRS. Acts via tRNA-based rather than protein-based catalysis; rejects L-amino acids rather than detecting D-amino acids in the active site. By recycling D-aminoacyl-tRNA to D-amino acids and free tRNA molecules, this enzyme counteracts the toxicity associated with the formation of D-aminoacyl-tRNA entities in vivo and helps enforce protein L-homochirality.</text>
</comment>
<sequence>MRVLVQRVKEASVKSGDYYRSVQRGLLLLVGVHELSTERDADVLADKLVKSRIFEDDAGKMNLSVQDIDGEILSISQFTLYADVKKGNRPSFTKAMEPGKAEQLYHYFNEQLKNKGIAVEQGCFGEMMDIALINEGPVTIIYESKDGKLI</sequence>
<accession>A0A1W7ACU4</accession>
<dbReference type="HAMAP" id="MF_00518">
    <property type="entry name" value="Deacylase_Dtd"/>
    <property type="match status" value="1"/>
</dbReference>